<dbReference type="InterPro" id="IPR025398">
    <property type="entry name" value="DUF4371"/>
</dbReference>
<accession>A0AAV0XUU0</accession>
<dbReference type="Proteomes" id="UP001160148">
    <property type="component" value="Unassembled WGS sequence"/>
</dbReference>
<dbReference type="Pfam" id="PF14291">
    <property type="entry name" value="DUF4371"/>
    <property type="match status" value="1"/>
</dbReference>
<comment type="caution">
    <text evidence="2">The sequence shown here is derived from an EMBL/GenBank/DDBJ whole genome shotgun (WGS) entry which is preliminary data.</text>
</comment>
<reference evidence="2 3" key="1">
    <citation type="submission" date="2023-01" db="EMBL/GenBank/DDBJ databases">
        <authorList>
            <person name="Whitehead M."/>
        </authorList>
    </citation>
    <scope>NUCLEOTIDE SEQUENCE [LARGE SCALE GENOMIC DNA]</scope>
</reference>
<sequence>MKSRGKDKQGKLDQHFSSASHKEAMLDYCAFTIKSNKIDVVFNKQLRQSAIREKQEQAFNKYAVRILIDLARTLARQGLAFRSHNEGANELQNGNFYQMVHLLFRHNAILKRWLNDKYMRSHQVTYLSMKPQNEFIELSAEETLKNIVEEVSTSDIFSVLADTTPDVSLKDQLSVCLRYVDQEGSTNERLLEKNWKCSISVI</sequence>
<proteinExistence type="predicted"/>
<evidence type="ECO:0000313" key="3">
    <source>
        <dbReference type="Proteomes" id="UP001160148"/>
    </source>
</evidence>
<keyword evidence="3" id="KW-1185">Reference proteome</keyword>
<dbReference type="PANTHER" id="PTHR45749:SF21">
    <property type="entry name" value="DUF4371 DOMAIN-CONTAINING PROTEIN"/>
    <property type="match status" value="1"/>
</dbReference>
<dbReference type="EMBL" id="CARXXK010000683">
    <property type="protein sequence ID" value="CAI6371016.1"/>
    <property type="molecule type" value="Genomic_DNA"/>
</dbReference>
<feature type="domain" description="DUF4371" evidence="1">
    <location>
        <begin position="34"/>
        <end position="191"/>
    </location>
</feature>
<evidence type="ECO:0000259" key="1">
    <source>
        <dbReference type="Pfam" id="PF14291"/>
    </source>
</evidence>
<evidence type="ECO:0000313" key="2">
    <source>
        <dbReference type="EMBL" id="CAI6371016.1"/>
    </source>
</evidence>
<dbReference type="AlphaFoldDB" id="A0AAV0XUU0"/>
<protein>
    <recommendedName>
        <fullName evidence="1">DUF4371 domain-containing protein</fullName>
    </recommendedName>
</protein>
<dbReference type="PANTHER" id="PTHR45749">
    <property type="match status" value="1"/>
</dbReference>
<name>A0AAV0XUU0_9HEMI</name>
<organism evidence="2 3">
    <name type="scientific">Macrosiphum euphorbiae</name>
    <name type="common">potato aphid</name>
    <dbReference type="NCBI Taxonomy" id="13131"/>
    <lineage>
        <taxon>Eukaryota</taxon>
        <taxon>Metazoa</taxon>
        <taxon>Ecdysozoa</taxon>
        <taxon>Arthropoda</taxon>
        <taxon>Hexapoda</taxon>
        <taxon>Insecta</taxon>
        <taxon>Pterygota</taxon>
        <taxon>Neoptera</taxon>
        <taxon>Paraneoptera</taxon>
        <taxon>Hemiptera</taxon>
        <taxon>Sternorrhyncha</taxon>
        <taxon>Aphidomorpha</taxon>
        <taxon>Aphidoidea</taxon>
        <taxon>Aphididae</taxon>
        <taxon>Macrosiphini</taxon>
        <taxon>Macrosiphum</taxon>
    </lineage>
</organism>
<gene>
    <name evidence="2" type="ORF">MEUPH1_LOCUS25072</name>
</gene>